<comment type="similarity">
    <text evidence="2 8">Belongs to the Wnt family.</text>
</comment>
<sequence>MKLYLTLGTCIYRALHESVGNWTESDCWEAKQNGSLWGEQARVCRRQPTAMPHVAAAARLVRSACLSAHAGERWNCSSIELAPKYTPDLLTESFNEVARLSSFVEQSSEKG</sequence>
<reference evidence="9" key="1">
    <citation type="submission" date="2022-05" db="EMBL/GenBank/DDBJ databases">
        <authorList>
            <person name="Okamura Y."/>
        </authorList>
    </citation>
    <scope>NUCLEOTIDE SEQUENCE</scope>
</reference>
<name>A0A9P0XIH8_PIEBR</name>
<evidence type="ECO:0000256" key="4">
    <source>
        <dbReference type="ARBA" id="ARBA00022525"/>
    </source>
</evidence>
<comment type="subcellular location">
    <subcellularLocation>
        <location evidence="1 8">Secreted</location>
        <location evidence="1 8">Extracellular space</location>
        <location evidence="1 8">Extracellular matrix</location>
    </subcellularLocation>
</comment>
<keyword evidence="7" id="KW-1015">Disulfide bond</keyword>
<comment type="function">
    <text evidence="8">Ligand for members of the frizzled family of seven transmembrane receptors.</text>
</comment>
<keyword evidence="3 8" id="KW-0217">Developmental protein</keyword>
<dbReference type="Proteomes" id="UP001152562">
    <property type="component" value="Unassembled WGS sequence"/>
</dbReference>
<evidence type="ECO:0000256" key="2">
    <source>
        <dbReference type="ARBA" id="ARBA00005683"/>
    </source>
</evidence>
<dbReference type="Pfam" id="PF00110">
    <property type="entry name" value="wnt"/>
    <property type="match status" value="1"/>
</dbReference>
<evidence type="ECO:0000256" key="6">
    <source>
        <dbReference type="ARBA" id="ARBA00022687"/>
    </source>
</evidence>
<keyword evidence="5" id="KW-0272">Extracellular matrix</keyword>
<dbReference type="InterPro" id="IPR005817">
    <property type="entry name" value="Wnt"/>
</dbReference>
<evidence type="ECO:0000313" key="10">
    <source>
        <dbReference type="Proteomes" id="UP001152562"/>
    </source>
</evidence>
<keyword evidence="10" id="KW-1185">Reference proteome</keyword>
<dbReference type="AlphaFoldDB" id="A0A9P0XIH8"/>
<keyword evidence="6 8" id="KW-0879">Wnt signaling pathway</keyword>
<accession>A0A9P0XIH8</accession>
<proteinExistence type="inferred from homology"/>
<evidence type="ECO:0000256" key="5">
    <source>
        <dbReference type="ARBA" id="ARBA00022530"/>
    </source>
</evidence>
<organism evidence="9 10">
    <name type="scientific">Pieris brassicae</name>
    <name type="common">White butterfly</name>
    <name type="synonym">Large white butterfly</name>
    <dbReference type="NCBI Taxonomy" id="7116"/>
    <lineage>
        <taxon>Eukaryota</taxon>
        <taxon>Metazoa</taxon>
        <taxon>Ecdysozoa</taxon>
        <taxon>Arthropoda</taxon>
        <taxon>Hexapoda</taxon>
        <taxon>Insecta</taxon>
        <taxon>Pterygota</taxon>
        <taxon>Neoptera</taxon>
        <taxon>Endopterygota</taxon>
        <taxon>Lepidoptera</taxon>
        <taxon>Glossata</taxon>
        <taxon>Ditrysia</taxon>
        <taxon>Papilionoidea</taxon>
        <taxon>Pieridae</taxon>
        <taxon>Pierinae</taxon>
        <taxon>Pieris</taxon>
    </lineage>
</organism>
<evidence type="ECO:0000256" key="1">
    <source>
        <dbReference type="ARBA" id="ARBA00004498"/>
    </source>
</evidence>
<gene>
    <name evidence="9" type="ORF">PIBRA_LOCUS12078</name>
</gene>
<keyword evidence="4" id="KW-0964">Secreted</keyword>
<evidence type="ECO:0000256" key="3">
    <source>
        <dbReference type="ARBA" id="ARBA00022473"/>
    </source>
</evidence>
<dbReference type="EMBL" id="CALOZG010000064">
    <property type="protein sequence ID" value="CAH4036254.1"/>
    <property type="molecule type" value="Genomic_DNA"/>
</dbReference>
<dbReference type="GO" id="GO:0016055">
    <property type="term" value="P:Wnt signaling pathway"/>
    <property type="evidence" value="ECO:0007669"/>
    <property type="project" value="UniProtKB-KW"/>
</dbReference>
<evidence type="ECO:0000313" key="9">
    <source>
        <dbReference type="EMBL" id="CAH4036254.1"/>
    </source>
</evidence>
<dbReference type="GO" id="GO:0005102">
    <property type="term" value="F:signaling receptor binding"/>
    <property type="evidence" value="ECO:0007669"/>
    <property type="project" value="InterPro"/>
</dbReference>
<evidence type="ECO:0000256" key="7">
    <source>
        <dbReference type="ARBA" id="ARBA00023157"/>
    </source>
</evidence>
<protein>
    <recommendedName>
        <fullName evidence="8">Protein Wnt</fullName>
    </recommendedName>
</protein>
<evidence type="ECO:0000256" key="8">
    <source>
        <dbReference type="RuleBase" id="RU003500"/>
    </source>
</evidence>
<dbReference type="GO" id="GO:0005576">
    <property type="term" value="C:extracellular region"/>
    <property type="evidence" value="ECO:0007669"/>
    <property type="project" value="InterPro"/>
</dbReference>
<comment type="caution">
    <text evidence="9">The sequence shown here is derived from an EMBL/GenBank/DDBJ whole genome shotgun (WGS) entry which is preliminary data.</text>
</comment>